<feature type="compositionally biased region" description="Low complexity" evidence="1">
    <location>
        <begin position="1"/>
        <end position="11"/>
    </location>
</feature>
<keyword evidence="3" id="KW-1185">Reference proteome</keyword>
<dbReference type="AlphaFoldDB" id="A0A6A6VIG5"/>
<feature type="compositionally biased region" description="Gly residues" evidence="1">
    <location>
        <begin position="159"/>
        <end position="168"/>
    </location>
</feature>
<feature type="region of interest" description="Disordered" evidence="1">
    <location>
        <begin position="156"/>
        <end position="181"/>
    </location>
</feature>
<feature type="compositionally biased region" description="Acidic residues" evidence="1">
    <location>
        <begin position="169"/>
        <end position="181"/>
    </location>
</feature>
<protein>
    <submittedName>
        <fullName evidence="2">Uncharacterized protein</fullName>
    </submittedName>
</protein>
<reference evidence="2" key="1">
    <citation type="journal article" date="2020" name="Stud. Mycol.">
        <title>101 Dothideomycetes genomes: a test case for predicting lifestyles and emergence of pathogens.</title>
        <authorList>
            <person name="Haridas S."/>
            <person name="Albert R."/>
            <person name="Binder M."/>
            <person name="Bloem J."/>
            <person name="Labutti K."/>
            <person name="Salamov A."/>
            <person name="Andreopoulos B."/>
            <person name="Baker S."/>
            <person name="Barry K."/>
            <person name="Bills G."/>
            <person name="Bluhm B."/>
            <person name="Cannon C."/>
            <person name="Castanera R."/>
            <person name="Culley D."/>
            <person name="Daum C."/>
            <person name="Ezra D."/>
            <person name="Gonzalez J."/>
            <person name="Henrissat B."/>
            <person name="Kuo A."/>
            <person name="Liang C."/>
            <person name="Lipzen A."/>
            <person name="Lutzoni F."/>
            <person name="Magnuson J."/>
            <person name="Mondo S."/>
            <person name="Nolan M."/>
            <person name="Ohm R."/>
            <person name="Pangilinan J."/>
            <person name="Park H.-J."/>
            <person name="Ramirez L."/>
            <person name="Alfaro M."/>
            <person name="Sun H."/>
            <person name="Tritt A."/>
            <person name="Yoshinaga Y."/>
            <person name="Zwiers L.-H."/>
            <person name="Turgeon B."/>
            <person name="Goodwin S."/>
            <person name="Spatafora J."/>
            <person name="Crous P."/>
            <person name="Grigoriev I."/>
        </authorList>
    </citation>
    <scope>NUCLEOTIDE SEQUENCE</scope>
    <source>
        <strain evidence="2">CBS 119925</strain>
    </source>
</reference>
<organism evidence="2 3">
    <name type="scientific">Sporormia fimetaria CBS 119925</name>
    <dbReference type="NCBI Taxonomy" id="1340428"/>
    <lineage>
        <taxon>Eukaryota</taxon>
        <taxon>Fungi</taxon>
        <taxon>Dikarya</taxon>
        <taxon>Ascomycota</taxon>
        <taxon>Pezizomycotina</taxon>
        <taxon>Dothideomycetes</taxon>
        <taxon>Pleosporomycetidae</taxon>
        <taxon>Pleosporales</taxon>
        <taxon>Sporormiaceae</taxon>
        <taxon>Sporormia</taxon>
    </lineage>
</organism>
<evidence type="ECO:0000313" key="3">
    <source>
        <dbReference type="Proteomes" id="UP000799440"/>
    </source>
</evidence>
<feature type="compositionally biased region" description="Pro residues" evidence="1">
    <location>
        <begin position="59"/>
        <end position="74"/>
    </location>
</feature>
<feature type="region of interest" description="Disordered" evidence="1">
    <location>
        <begin position="1"/>
        <end position="26"/>
    </location>
</feature>
<name>A0A6A6VIG5_9PLEO</name>
<accession>A0A6A6VIG5</accession>
<proteinExistence type="predicted"/>
<dbReference type="Proteomes" id="UP000799440">
    <property type="component" value="Unassembled WGS sequence"/>
</dbReference>
<dbReference type="EMBL" id="MU006566">
    <property type="protein sequence ID" value="KAF2749504.1"/>
    <property type="molecule type" value="Genomic_DNA"/>
</dbReference>
<sequence>MPQQQQHQPRPSRFTENLDLTTAVYPPNHPLHNPSLLFPLPLSAPSSITSISISLPVRPGAPAPSSPSPEPPRSCLPAPTLTLPSLAAKAWKLSTSTMNTLTGLVDPNVVRKGKKGMGEAKVCGHGEWDCGKGCECKGEGEGEMCMSFVSVSTWDDGTGNEGGGGEGGEGYDGDDEAEGVGEEGGIARMGRNAHGHAYYQRYVPIKPNSSVTKCVK</sequence>
<feature type="region of interest" description="Disordered" evidence="1">
    <location>
        <begin position="57"/>
        <end position="79"/>
    </location>
</feature>
<gene>
    <name evidence="2" type="ORF">M011DRAFT_513537</name>
</gene>
<evidence type="ECO:0000313" key="2">
    <source>
        <dbReference type="EMBL" id="KAF2749504.1"/>
    </source>
</evidence>
<evidence type="ECO:0000256" key="1">
    <source>
        <dbReference type="SAM" id="MobiDB-lite"/>
    </source>
</evidence>